<sequence length="60" mass="6575">MWSHLDRSLGLFSLIAALTLVIVEPLTSGDWQSKPKSNSASDKIILSQKPASSLSEHLLR</sequence>
<dbReference type="Proteomes" id="UP000000268">
    <property type="component" value="Plasmid pREB2"/>
</dbReference>
<gene>
    <name evidence="1" type="ordered locus">AM1_B0398</name>
</gene>
<protein>
    <submittedName>
        <fullName evidence="1">Uncharacterized protein</fullName>
    </submittedName>
</protein>
<reference evidence="1 2" key="1">
    <citation type="journal article" date="2008" name="Proc. Natl. Acad. Sci. U.S.A.">
        <title>Niche adaptation and genome expansion in the chlorophyll d-producing cyanobacterium Acaryochloris marina.</title>
        <authorList>
            <person name="Swingley W.D."/>
            <person name="Chen M."/>
            <person name="Cheung P.C."/>
            <person name="Conrad A.L."/>
            <person name="Dejesa L.C."/>
            <person name="Hao J."/>
            <person name="Honchak B.M."/>
            <person name="Karbach L.E."/>
            <person name="Kurdoglu A."/>
            <person name="Lahiri S."/>
            <person name="Mastrian S.D."/>
            <person name="Miyashita H."/>
            <person name="Page L."/>
            <person name="Ramakrishna P."/>
            <person name="Satoh S."/>
            <person name="Sattley W.M."/>
            <person name="Shimada Y."/>
            <person name="Taylor H.L."/>
            <person name="Tomo T."/>
            <person name="Tsuchiya T."/>
            <person name="Wang Z.T."/>
            <person name="Raymond J."/>
            <person name="Mimuro M."/>
            <person name="Blankenship R.E."/>
            <person name="Touchman J.W."/>
        </authorList>
    </citation>
    <scope>NUCLEOTIDE SEQUENCE [LARGE SCALE GENOMIC DNA]</scope>
    <source>
        <strain evidence="2">MBIC 11017</strain>
        <plasmid evidence="2">Plasmid pREB2</plasmid>
    </source>
</reference>
<dbReference type="KEGG" id="amr:AM1_B0398"/>
<evidence type="ECO:0000313" key="2">
    <source>
        <dbReference type="Proteomes" id="UP000000268"/>
    </source>
</evidence>
<geneLocation type="plasmid" evidence="1 2">
    <name>pREB2</name>
</geneLocation>
<name>A8ZLT9_ACAM1</name>
<organism evidence="1 2">
    <name type="scientific">Acaryochloris marina (strain MBIC 11017)</name>
    <dbReference type="NCBI Taxonomy" id="329726"/>
    <lineage>
        <taxon>Bacteria</taxon>
        <taxon>Bacillati</taxon>
        <taxon>Cyanobacteriota</taxon>
        <taxon>Cyanophyceae</taxon>
        <taxon>Acaryochloridales</taxon>
        <taxon>Acaryochloridaceae</taxon>
        <taxon>Acaryochloris</taxon>
    </lineage>
</organism>
<proteinExistence type="predicted"/>
<dbReference type="AlphaFoldDB" id="A8ZLT9"/>
<evidence type="ECO:0000313" key="1">
    <source>
        <dbReference type="EMBL" id="ABW32116.1"/>
    </source>
</evidence>
<dbReference type="HOGENOM" id="CLU_2930436_0_0_3"/>
<accession>A8ZLT9</accession>
<keyword evidence="2" id="KW-1185">Reference proteome</keyword>
<keyword evidence="1" id="KW-0614">Plasmid</keyword>
<dbReference type="EMBL" id="CP000839">
    <property type="protein sequence ID" value="ABW32116.1"/>
    <property type="molecule type" value="Genomic_DNA"/>
</dbReference>